<dbReference type="Pfam" id="PF26363">
    <property type="entry name" value="Phospholipase-like"/>
    <property type="match status" value="1"/>
</dbReference>
<evidence type="ECO:0008006" key="3">
    <source>
        <dbReference type="Google" id="ProtNLM"/>
    </source>
</evidence>
<evidence type="ECO:0000313" key="2">
    <source>
        <dbReference type="Proteomes" id="UP000188937"/>
    </source>
</evidence>
<dbReference type="EMBL" id="CP014692">
    <property type="protein sequence ID" value="AQS84299.1"/>
    <property type="molecule type" value="Genomic_DNA"/>
</dbReference>
<proteinExistence type="predicted"/>
<dbReference type="AlphaFoldDB" id="A0A1U9KF03"/>
<reference evidence="1 2" key="1">
    <citation type="submission" date="2016-03" db="EMBL/GenBank/DDBJ databases">
        <title>Acetic acid bacteria sequencing.</title>
        <authorList>
            <person name="Brandt J."/>
            <person name="Jakob F."/>
            <person name="Vogel R.F."/>
        </authorList>
    </citation>
    <scope>NUCLEOTIDE SEQUENCE [LARGE SCALE GENOMIC DNA]</scope>
    <source>
        <strain evidence="1 2">TMW2.1153</strain>
    </source>
</reference>
<dbReference type="InterPro" id="IPR029058">
    <property type="entry name" value="AB_hydrolase_fold"/>
</dbReference>
<dbReference type="STRING" id="435.A0U92_05375"/>
<dbReference type="SUPFAM" id="SSF53474">
    <property type="entry name" value="alpha/beta-Hydrolases"/>
    <property type="match status" value="1"/>
</dbReference>
<dbReference type="KEGG" id="aace:A0U92_05375"/>
<keyword evidence="2" id="KW-1185">Reference proteome</keyword>
<dbReference type="Proteomes" id="UP000188937">
    <property type="component" value="Chromosome"/>
</dbReference>
<gene>
    <name evidence="1" type="ORF">A0U92_05375</name>
</gene>
<name>A0A1U9KF03_ACEAC</name>
<accession>A0A1U9KF03</accession>
<organism evidence="1 2">
    <name type="scientific">Acetobacter aceti</name>
    <dbReference type="NCBI Taxonomy" id="435"/>
    <lineage>
        <taxon>Bacteria</taxon>
        <taxon>Pseudomonadati</taxon>
        <taxon>Pseudomonadota</taxon>
        <taxon>Alphaproteobacteria</taxon>
        <taxon>Acetobacterales</taxon>
        <taxon>Acetobacteraceae</taxon>
        <taxon>Acetobacter</taxon>
        <taxon>Acetobacter subgen. Acetobacter</taxon>
    </lineage>
</organism>
<evidence type="ECO:0000313" key="1">
    <source>
        <dbReference type="EMBL" id="AQS84299.1"/>
    </source>
</evidence>
<dbReference type="RefSeq" id="WP_077812341.1">
    <property type="nucleotide sequence ID" value="NZ_CP014692.1"/>
</dbReference>
<protein>
    <recommendedName>
        <fullName evidence="3">Fungal lipase-like domain-containing protein</fullName>
    </recommendedName>
</protein>
<sequence length="181" mass="19525">MQDAFEDVAQGGAGVPTDQYRRAHQIGVLVGKAPRSIAIIFTGHSLGGGLAAEAAMVAGRPAVTFNAAGVNQFNIPQHSERATIDAYSTYGDPLTFLQNSRRIIIAGIGSTPFMPAKGLSATMQLLGSLPQAIGHQVVIPDYAGQHDSVWDNFNPLYDFERHKIGRLIQNIHIYEVILKCK</sequence>